<dbReference type="RefSeq" id="WP_007195322.1">
    <property type="nucleotide sequence ID" value="NZ_AFWV01000020.1"/>
</dbReference>
<dbReference type="AlphaFoldDB" id="F9UHP7"/>
<name>F9UHP7_9GAMM</name>
<keyword evidence="2" id="KW-1185">Reference proteome</keyword>
<organism evidence="1 2">
    <name type="scientific">Thiocapsa marina 5811</name>
    <dbReference type="NCBI Taxonomy" id="768671"/>
    <lineage>
        <taxon>Bacteria</taxon>
        <taxon>Pseudomonadati</taxon>
        <taxon>Pseudomonadota</taxon>
        <taxon>Gammaproteobacteria</taxon>
        <taxon>Chromatiales</taxon>
        <taxon>Chromatiaceae</taxon>
        <taxon>Thiocapsa</taxon>
    </lineage>
</organism>
<accession>F9UHP7</accession>
<dbReference type="Proteomes" id="UP000005459">
    <property type="component" value="Unassembled WGS sequence"/>
</dbReference>
<proteinExistence type="predicted"/>
<evidence type="ECO:0000313" key="2">
    <source>
        <dbReference type="Proteomes" id="UP000005459"/>
    </source>
</evidence>
<dbReference type="EMBL" id="AFWV01000020">
    <property type="protein sequence ID" value="EGV16223.1"/>
    <property type="molecule type" value="Genomic_DNA"/>
</dbReference>
<dbReference type="STRING" id="768671.ThimaDRAFT_4450"/>
<gene>
    <name evidence="1" type="ORF">ThimaDRAFT_4450</name>
</gene>
<protein>
    <submittedName>
        <fullName evidence="1">Uncharacterized protein</fullName>
    </submittedName>
</protein>
<sequence>MNLLEKLLDNQQSERPSADTAQASAIAASGDYFDNIFEIAYWENHMVNTIGPQLDEVPLARRAEIFPLGYRAFVSGRDGIVESMRRTAETGEMEVALFHALGSSFVFLVTGLPWATRDVTNLLERSAGKAAFGYGAFLNSALMLMKPGNGVTHWLQISLTMGDGRFHLAAGEYNRAGGWAAFCHPAQLCGAEDEVYFKGSTPLVAIEL</sequence>
<reference evidence="1 2" key="1">
    <citation type="submission" date="2011-06" db="EMBL/GenBank/DDBJ databases">
        <title>The draft genome of Thiocapsa marina 5811.</title>
        <authorList>
            <consortium name="US DOE Joint Genome Institute (JGI-PGF)"/>
            <person name="Lucas S."/>
            <person name="Han J."/>
            <person name="Cheng J.-F."/>
            <person name="Goodwin L."/>
            <person name="Pitluck S."/>
            <person name="Peters L."/>
            <person name="Land M.L."/>
            <person name="Hauser L."/>
            <person name="Vogl K."/>
            <person name="Liu Z."/>
            <person name="Imhoff J."/>
            <person name="Thiel V."/>
            <person name="Frigaard N.-U."/>
            <person name="Bryant D."/>
            <person name="Woyke T.J."/>
        </authorList>
    </citation>
    <scope>NUCLEOTIDE SEQUENCE [LARGE SCALE GENOMIC DNA]</scope>
    <source>
        <strain evidence="1 2">5811</strain>
    </source>
</reference>
<evidence type="ECO:0000313" key="1">
    <source>
        <dbReference type="EMBL" id="EGV16223.1"/>
    </source>
</evidence>